<keyword evidence="1" id="KW-0812">Transmembrane</keyword>
<reference evidence="2" key="1">
    <citation type="submission" date="2023-07" db="EMBL/GenBank/DDBJ databases">
        <authorList>
            <person name="Stuckert A."/>
        </authorList>
    </citation>
    <scope>NUCLEOTIDE SEQUENCE</scope>
</reference>
<keyword evidence="3" id="KW-1185">Reference proteome</keyword>
<protein>
    <submittedName>
        <fullName evidence="2">Uncharacterized protein</fullName>
    </submittedName>
</protein>
<sequence>MNTKKQLDSNLPIWAILVAVSWRLLLPQAVSFPRFARKYNWAHLAIAGTAWRSGKAKGWATGRRWLCCRKNDTQIDGLNAVELLVCELAADYFRAGKRVLIAVKMSTRQYA</sequence>
<name>A0ABN9MES5_9NEOB</name>
<evidence type="ECO:0000313" key="2">
    <source>
        <dbReference type="EMBL" id="CAJ0965278.1"/>
    </source>
</evidence>
<keyword evidence="1" id="KW-1133">Transmembrane helix</keyword>
<dbReference type="EMBL" id="CAUEEQ010066287">
    <property type="protein sequence ID" value="CAJ0965278.1"/>
    <property type="molecule type" value="Genomic_DNA"/>
</dbReference>
<proteinExistence type="predicted"/>
<evidence type="ECO:0000256" key="1">
    <source>
        <dbReference type="SAM" id="Phobius"/>
    </source>
</evidence>
<dbReference type="Proteomes" id="UP001176940">
    <property type="component" value="Unassembled WGS sequence"/>
</dbReference>
<feature type="transmembrane region" description="Helical" evidence="1">
    <location>
        <begin position="12"/>
        <end position="30"/>
    </location>
</feature>
<accession>A0ABN9MES5</accession>
<gene>
    <name evidence="2" type="ORF">RIMI_LOCUS20117137</name>
</gene>
<evidence type="ECO:0000313" key="3">
    <source>
        <dbReference type="Proteomes" id="UP001176940"/>
    </source>
</evidence>
<comment type="caution">
    <text evidence="2">The sequence shown here is derived from an EMBL/GenBank/DDBJ whole genome shotgun (WGS) entry which is preliminary data.</text>
</comment>
<organism evidence="2 3">
    <name type="scientific">Ranitomeya imitator</name>
    <name type="common">mimic poison frog</name>
    <dbReference type="NCBI Taxonomy" id="111125"/>
    <lineage>
        <taxon>Eukaryota</taxon>
        <taxon>Metazoa</taxon>
        <taxon>Chordata</taxon>
        <taxon>Craniata</taxon>
        <taxon>Vertebrata</taxon>
        <taxon>Euteleostomi</taxon>
        <taxon>Amphibia</taxon>
        <taxon>Batrachia</taxon>
        <taxon>Anura</taxon>
        <taxon>Neobatrachia</taxon>
        <taxon>Hyloidea</taxon>
        <taxon>Dendrobatidae</taxon>
        <taxon>Dendrobatinae</taxon>
        <taxon>Ranitomeya</taxon>
    </lineage>
</organism>
<keyword evidence="1" id="KW-0472">Membrane</keyword>